<feature type="region of interest" description="Disordered" evidence="3">
    <location>
        <begin position="277"/>
        <end position="303"/>
    </location>
</feature>
<evidence type="ECO:0000256" key="1">
    <source>
        <dbReference type="ARBA" id="ARBA00004184"/>
    </source>
</evidence>
<evidence type="ECO:0000256" key="3">
    <source>
        <dbReference type="SAM" id="MobiDB-lite"/>
    </source>
</evidence>
<sequence>MSLGKLPVISWVSGSHNKRRLKGDLTPDMISPPLGDFRHTMHVGRGGDAFGDTSFLRNHGGEAAKPNNFFARTLRHVRKSPLRNRGSRSNDEASPTPPAISPIIKNAISLPQLNEGNYGNDGCGVNFAFKSTPNSFSDYGLESGFCTIPRVPRSEKTQDSSYTNELALARSDSLLSFRLDLGPSLMSELLHVISFPGDLSSKDRGEEENEESKTPNSSDASSPLHLKKSTWAEASLPRRSGSLHNNCEESKVSSGFWSHSEASLPLGHSVCTNGDSHSIELSQEGSPCSRGKSSNPGAGAAEQKETYWQGYRKDCNVEAREFDHATQVLACHYGPGSTYHSLQEQEESGSQASWESPDSNTWCWKAGMAAQQAHRAGWHQRAEEEEEEEEEDFSGDCATIAREGHSDSFEYVDEDEEDEVKV</sequence>
<dbReference type="InterPro" id="IPR029273">
    <property type="entry name" value="Cdc42_effect-like"/>
</dbReference>
<dbReference type="InterPro" id="IPR000095">
    <property type="entry name" value="CRIB_dom"/>
</dbReference>
<protein>
    <submittedName>
        <fullName evidence="6">Cdc42 effector protein 1</fullName>
    </submittedName>
</protein>
<feature type="compositionally biased region" description="Basic residues" evidence="3">
    <location>
        <begin position="77"/>
        <end position="86"/>
    </location>
</feature>
<feature type="compositionally biased region" description="Acidic residues" evidence="3">
    <location>
        <begin position="383"/>
        <end position="394"/>
    </location>
</feature>
<dbReference type="SMART" id="SM00285">
    <property type="entry name" value="PBD"/>
    <property type="match status" value="1"/>
</dbReference>
<evidence type="ECO:0000259" key="4">
    <source>
        <dbReference type="PROSITE" id="PS50108"/>
    </source>
</evidence>
<evidence type="ECO:0000313" key="6">
    <source>
        <dbReference type="RefSeq" id="XP_015261482.1"/>
    </source>
</evidence>
<proteinExistence type="inferred from homology"/>
<dbReference type="InterPro" id="IPR051296">
    <property type="entry name" value="Cdc42_Effector_BORG/CEP"/>
</dbReference>
<comment type="similarity">
    <text evidence="2">Belongs to the BORG/CEP family.</text>
</comment>
<evidence type="ECO:0000256" key="2">
    <source>
        <dbReference type="ARBA" id="ARBA00010770"/>
    </source>
</evidence>
<comment type="subcellular location">
    <subcellularLocation>
        <location evidence="1">Endomembrane system</location>
        <topology evidence="1">Peripheral membrane protein</topology>
    </subcellularLocation>
</comment>
<dbReference type="GeneID" id="107105942"/>
<dbReference type="Pfam" id="PF14957">
    <property type="entry name" value="BORG_CEP"/>
    <property type="match status" value="1"/>
</dbReference>
<reference evidence="6" key="1">
    <citation type="submission" date="2025-08" db="UniProtKB">
        <authorList>
            <consortium name="RefSeq"/>
        </authorList>
    </citation>
    <scope>IDENTIFICATION</scope>
</reference>
<dbReference type="PANTHER" id="PTHR15344:SF7">
    <property type="entry name" value="CDC42 EFFECTOR PROTEIN 1"/>
    <property type="match status" value="1"/>
</dbReference>
<dbReference type="RefSeq" id="XP_015261482.1">
    <property type="nucleotide sequence ID" value="XM_015405996.1"/>
</dbReference>
<feature type="region of interest" description="Disordered" evidence="3">
    <location>
        <begin position="403"/>
        <end position="422"/>
    </location>
</feature>
<dbReference type="Pfam" id="PF00786">
    <property type="entry name" value="PBD"/>
    <property type="match status" value="1"/>
</dbReference>
<dbReference type="PROSITE" id="PS50108">
    <property type="entry name" value="CRIB"/>
    <property type="match status" value="1"/>
</dbReference>
<feature type="domain" description="CRIB" evidence="4">
    <location>
        <begin position="30"/>
        <end position="44"/>
    </location>
</feature>
<evidence type="ECO:0000313" key="5">
    <source>
        <dbReference type="Proteomes" id="UP000694871"/>
    </source>
</evidence>
<organism evidence="5 6">
    <name type="scientific">Gekko japonicus</name>
    <name type="common">Schlegel's Japanese gecko</name>
    <dbReference type="NCBI Taxonomy" id="146911"/>
    <lineage>
        <taxon>Eukaryota</taxon>
        <taxon>Metazoa</taxon>
        <taxon>Chordata</taxon>
        <taxon>Craniata</taxon>
        <taxon>Vertebrata</taxon>
        <taxon>Euteleostomi</taxon>
        <taxon>Lepidosauria</taxon>
        <taxon>Squamata</taxon>
        <taxon>Bifurcata</taxon>
        <taxon>Gekkota</taxon>
        <taxon>Gekkonidae</taxon>
        <taxon>Gekkoninae</taxon>
        <taxon>Gekko</taxon>
    </lineage>
</organism>
<gene>
    <name evidence="6" type="primary">CDC42EP1</name>
</gene>
<accession>A0ABM1JJ45</accession>
<feature type="compositionally biased region" description="Acidic residues" evidence="3">
    <location>
        <begin position="410"/>
        <end position="422"/>
    </location>
</feature>
<name>A0ABM1JJ45_GEKJA</name>
<feature type="region of interest" description="Disordered" evidence="3">
    <location>
        <begin position="77"/>
        <end position="102"/>
    </location>
</feature>
<dbReference type="Proteomes" id="UP000694871">
    <property type="component" value="Unplaced"/>
</dbReference>
<dbReference type="PANTHER" id="PTHR15344">
    <property type="entry name" value="CDC42 EFFECTOR PROTEIN BORG"/>
    <property type="match status" value="1"/>
</dbReference>
<keyword evidence="5" id="KW-1185">Reference proteome</keyword>
<feature type="compositionally biased region" description="Polar residues" evidence="3">
    <location>
        <begin position="277"/>
        <end position="296"/>
    </location>
</feature>
<feature type="region of interest" description="Disordered" evidence="3">
    <location>
        <begin position="197"/>
        <end position="224"/>
    </location>
</feature>
<feature type="region of interest" description="Disordered" evidence="3">
    <location>
        <begin position="373"/>
        <end position="395"/>
    </location>
</feature>